<sequence length="81" mass="9067">MNLTLNIHNVRSVETLDLHPAYGNSNALTIRFVGGRHLEWHEITLFDLSTNIATALVDAIRALPQPQPEPAPQHDDTEVIF</sequence>
<comment type="caution">
    <text evidence="1">The sequence shown here is derived from an EMBL/GenBank/DDBJ whole genome shotgun (WGS) entry which is preliminary data.</text>
</comment>
<gene>
    <name evidence="1" type="ORF">FJM51_03245</name>
</gene>
<dbReference type="Proteomes" id="UP000319255">
    <property type="component" value="Unassembled WGS sequence"/>
</dbReference>
<protein>
    <submittedName>
        <fullName evidence="1">Uncharacterized protein</fullName>
    </submittedName>
</protein>
<dbReference type="RefSeq" id="WP_140452676.1">
    <property type="nucleotide sequence ID" value="NZ_VFRP01000002.1"/>
</dbReference>
<proteinExistence type="predicted"/>
<dbReference type="AlphaFoldDB" id="A0A501WXT2"/>
<dbReference type="EMBL" id="VFRP01000002">
    <property type="protein sequence ID" value="TPE53055.1"/>
    <property type="molecule type" value="Genomic_DNA"/>
</dbReference>
<evidence type="ECO:0000313" key="1">
    <source>
        <dbReference type="EMBL" id="TPE53055.1"/>
    </source>
</evidence>
<name>A0A501WXT2_9RHOB</name>
<reference evidence="1 2" key="1">
    <citation type="submission" date="2019-06" db="EMBL/GenBank/DDBJ databases">
        <title>A novel bacterium of genus Amaricoccus, isolated from marine sediment.</title>
        <authorList>
            <person name="Huang H."/>
            <person name="Mo K."/>
            <person name="Hu Y."/>
        </authorList>
    </citation>
    <scope>NUCLEOTIDE SEQUENCE [LARGE SCALE GENOMIC DNA]</scope>
    <source>
        <strain evidence="1 2">HB172011</strain>
    </source>
</reference>
<accession>A0A501WXT2</accession>
<keyword evidence="2" id="KW-1185">Reference proteome</keyword>
<organism evidence="1 2">
    <name type="scientific">Amaricoccus solimangrovi</name>
    <dbReference type="NCBI Taxonomy" id="2589815"/>
    <lineage>
        <taxon>Bacteria</taxon>
        <taxon>Pseudomonadati</taxon>
        <taxon>Pseudomonadota</taxon>
        <taxon>Alphaproteobacteria</taxon>
        <taxon>Rhodobacterales</taxon>
        <taxon>Paracoccaceae</taxon>
        <taxon>Amaricoccus</taxon>
    </lineage>
</organism>
<evidence type="ECO:0000313" key="2">
    <source>
        <dbReference type="Proteomes" id="UP000319255"/>
    </source>
</evidence>